<dbReference type="CDD" id="cd16922">
    <property type="entry name" value="HATPase_EvgS-ArcB-TorS-like"/>
    <property type="match status" value="1"/>
</dbReference>
<reference evidence="14" key="1">
    <citation type="journal article" date="2019" name="Int. J. Syst. Evol. Microbiol.">
        <title>The Global Catalogue of Microorganisms (GCM) 10K type strain sequencing project: providing services to taxonomists for standard genome sequencing and annotation.</title>
        <authorList>
            <consortium name="The Broad Institute Genomics Platform"/>
            <consortium name="The Broad Institute Genome Sequencing Center for Infectious Disease"/>
            <person name="Wu L."/>
            <person name="Ma J."/>
        </authorList>
    </citation>
    <scope>NUCLEOTIDE SEQUENCE [LARGE SCALE GENOMIC DNA]</scope>
    <source>
        <strain evidence="14">KCTC 3950</strain>
    </source>
</reference>
<dbReference type="InterPro" id="IPR035965">
    <property type="entry name" value="PAS-like_dom_sf"/>
</dbReference>
<dbReference type="EC" id="2.7.13.3" evidence="2"/>
<keyword evidence="5" id="KW-0547">Nucleotide-binding</keyword>
<feature type="domain" description="PAS" evidence="12">
    <location>
        <begin position="168"/>
        <end position="222"/>
    </location>
</feature>
<evidence type="ECO:0000256" key="9">
    <source>
        <dbReference type="PROSITE-ProRule" id="PRU00169"/>
    </source>
</evidence>
<proteinExistence type="predicted"/>
<feature type="domain" description="Response regulatory" evidence="11">
    <location>
        <begin position="582"/>
        <end position="697"/>
    </location>
</feature>
<dbReference type="CDD" id="cd00082">
    <property type="entry name" value="HisKA"/>
    <property type="match status" value="1"/>
</dbReference>
<dbReference type="PROSITE" id="PS50109">
    <property type="entry name" value="HIS_KIN"/>
    <property type="match status" value="1"/>
</dbReference>
<evidence type="ECO:0000256" key="6">
    <source>
        <dbReference type="ARBA" id="ARBA00022777"/>
    </source>
</evidence>
<dbReference type="Pfam" id="PF02518">
    <property type="entry name" value="HATPase_c"/>
    <property type="match status" value="1"/>
</dbReference>
<evidence type="ECO:0000256" key="7">
    <source>
        <dbReference type="ARBA" id="ARBA00022840"/>
    </source>
</evidence>
<feature type="domain" description="Histidine kinase" evidence="10">
    <location>
        <begin position="308"/>
        <end position="530"/>
    </location>
</feature>
<dbReference type="CDD" id="cd00130">
    <property type="entry name" value="PAS"/>
    <property type="match status" value="1"/>
</dbReference>
<dbReference type="Gene3D" id="3.30.565.10">
    <property type="entry name" value="Histidine kinase-like ATPase, C-terminal domain"/>
    <property type="match status" value="1"/>
</dbReference>
<dbReference type="Pfam" id="PF00072">
    <property type="entry name" value="Response_reg"/>
    <property type="match status" value="2"/>
</dbReference>
<accession>A0ABW5P954</accession>
<dbReference type="PRINTS" id="PR00344">
    <property type="entry name" value="BCTRLSENSOR"/>
</dbReference>
<evidence type="ECO:0000256" key="4">
    <source>
        <dbReference type="ARBA" id="ARBA00022679"/>
    </source>
</evidence>
<dbReference type="Gene3D" id="3.40.50.2300">
    <property type="match status" value="2"/>
</dbReference>
<comment type="catalytic activity">
    <reaction evidence="1">
        <text>ATP + protein L-histidine = ADP + protein N-phospho-L-histidine.</text>
        <dbReference type="EC" id="2.7.13.3"/>
    </reaction>
</comment>
<dbReference type="SMART" id="SM00387">
    <property type="entry name" value="HATPase_c"/>
    <property type="match status" value="1"/>
</dbReference>
<dbReference type="SMART" id="SM00448">
    <property type="entry name" value="REC"/>
    <property type="match status" value="2"/>
</dbReference>
<dbReference type="Pfam" id="PF00512">
    <property type="entry name" value="HisKA"/>
    <property type="match status" value="1"/>
</dbReference>
<dbReference type="PROSITE" id="PS50112">
    <property type="entry name" value="PAS"/>
    <property type="match status" value="1"/>
</dbReference>
<keyword evidence="4" id="KW-0808">Transferase</keyword>
<dbReference type="InterPro" id="IPR011006">
    <property type="entry name" value="CheY-like_superfamily"/>
</dbReference>
<dbReference type="CDD" id="cd17546">
    <property type="entry name" value="REC_hyHK_CKI1_RcsC-like"/>
    <property type="match status" value="1"/>
</dbReference>
<dbReference type="InterPro" id="IPR004358">
    <property type="entry name" value="Sig_transdc_His_kin-like_C"/>
</dbReference>
<dbReference type="PANTHER" id="PTHR45339">
    <property type="entry name" value="HYBRID SIGNAL TRANSDUCTION HISTIDINE KINASE J"/>
    <property type="match status" value="1"/>
</dbReference>
<evidence type="ECO:0000259" key="11">
    <source>
        <dbReference type="PROSITE" id="PS50110"/>
    </source>
</evidence>
<dbReference type="InterPro" id="IPR036097">
    <property type="entry name" value="HisK_dim/P_sf"/>
</dbReference>
<keyword evidence="3 9" id="KW-0597">Phosphoprotein</keyword>
<organism evidence="13 14">
    <name type="scientific">Paenibacillus gansuensis</name>
    <dbReference type="NCBI Taxonomy" id="306542"/>
    <lineage>
        <taxon>Bacteria</taxon>
        <taxon>Bacillati</taxon>
        <taxon>Bacillota</taxon>
        <taxon>Bacilli</taxon>
        <taxon>Bacillales</taxon>
        <taxon>Paenibacillaceae</taxon>
        <taxon>Paenibacillus</taxon>
    </lineage>
</organism>
<evidence type="ECO:0000256" key="1">
    <source>
        <dbReference type="ARBA" id="ARBA00000085"/>
    </source>
</evidence>
<evidence type="ECO:0000256" key="2">
    <source>
        <dbReference type="ARBA" id="ARBA00012438"/>
    </source>
</evidence>
<sequence length="705" mass="78821">MLSSEMDDTINILLVDDQPENLLTLEAVLSEENYNLVKAGSGEEALRYLLKHDFAVIVLDVQMPGMDGFQTAKLIKAREKTKHIPIIFISANSKETNHLFAGYSVGAMDYMVKPFVPQILKSKIEGFVSLYISNKTLQTQTRLLHQKTHELEKMNSELLRVTYSLSKAEAQARVIHETSIDSMVTFNDEGRILAVNPAVETMFGYQGDALIGQDITRLLPFLSDMENNGVGIHGKYIVGKLTEVQPKRMDGSTFDAEIQIGEAIIEEARIFACTISDITERKRTERALLQAKERAEIAARAKSEFLAMMSHEIRTPMNGVIGMTDLLLETGLSEEQQEYADIIRRSGDALVAIINDILDISKMESGRMELEEQPFNLKGLIEEALDLFTAKSKEYDLEMIYCVTPDLPAWFSGDTTRLRQILMNLVGNAVKFTERGGVYILVDKIQEDDELMEIRFCVKDTGIGIPPDKVEHLFKPFSQLDSSMTRKYGGTGLGLAICKNLVELMGGRIYVETPEEGQGTMFIFTLLLAPYHNPDVLEFEESKNRDVATEGYEQPVSFQSLIAEDRLAAGSPHTDQGSARKRVLVAEDNVINQRLIGCMLGKLEIDMDLAENGAAAVDLALQNRYDLILMDMQMPVMDGLEACRLIQSKDENAPPVVAMTANVLDDDKNKCIEAGMQSVLTKPLKIKQLRNLLNECFNSNQDMKL</sequence>
<feature type="modified residue" description="4-aspartylphosphate" evidence="9">
    <location>
        <position position="631"/>
    </location>
</feature>
<keyword evidence="14" id="KW-1185">Reference proteome</keyword>
<evidence type="ECO:0000259" key="10">
    <source>
        <dbReference type="PROSITE" id="PS50109"/>
    </source>
</evidence>
<dbReference type="EMBL" id="JBHUME010000005">
    <property type="protein sequence ID" value="MFD2611816.1"/>
    <property type="molecule type" value="Genomic_DNA"/>
</dbReference>
<evidence type="ECO:0000313" key="13">
    <source>
        <dbReference type="EMBL" id="MFD2611816.1"/>
    </source>
</evidence>
<dbReference type="Gene3D" id="1.10.287.130">
    <property type="match status" value="1"/>
</dbReference>
<dbReference type="InterPro" id="IPR005467">
    <property type="entry name" value="His_kinase_dom"/>
</dbReference>
<comment type="caution">
    <text evidence="13">The sequence shown here is derived from an EMBL/GenBank/DDBJ whole genome shotgun (WGS) entry which is preliminary data.</text>
</comment>
<dbReference type="InterPro" id="IPR001789">
    <property type="entry name" value="Sig_transdc_resp-reg_receiver"/>
</dbReference>
<name>A0ABW5P954_9BACL</name>
<evidence type="ECO:0000256" key="5">
    <source>
        <dbReference type="ARBA" id="ARBA00022741"/>
    </source>
</evidence>
<dbReference type="Gene3D" id="3.30.450.20">
    <property type="entry name" value="PAS domain"/>
    <property type="match status" value="1"/>
</dbReference>
<dbReference type="PANTHER" id="PTHR45339:SF1">
    <property type="entry name" value="HYBRID SIGNAL TRANSDUCTION HISTIDINE KINASE J"/>
    <property type="match status" value="1"/>
</dbReference>
<dbReference type="Proteomes" id="UP001597541">
    <property type="component" value="Unassembled WGS sequence"/>
</dbReference>
<keyword evidence="7" id="KW-0067">ATP-binding</keyword>
<dbReference type="PROSITE" id="PS50110">
    <property type="entry name" value="RESPONSE_REGULATORY"/>
    <property type="match status" value="2"/>
</dbReference>
<dbReference type="SUPFAM" id="SSF52172">
    <property type="entry name" value="CheY-like"/>
    <property type="match status" value="2"/>
</dbReference>
<dbReference type="SUPFAM" id="SSF55785">
    <property type="entry name" value="PYP-like sensor domain (PAS domain)"/>
    <property type="match status" value="1"/>
</dbReference>
<dbReference type="InterPro" id="IPR000014">
    <property type="entry name" value="PAS"/>
</dbReference>
<dbReference type="RefSeq" id="WP_377600819.1">
    <property type="nucleotide sequence ID" value="NZ_JBHUME010000005.1"/>
</dbReference>
<dbReference type="SMART" id="SM00388">
    <property type="entry name" value="HisKA"/>
    <property type="match status" value="1"/>
</dbReference>
<dbReference type="InterPro" id="IPR003594">
    <property type="entry name" value="HATPase_dom"/>
</dbReference>
<keyword evidence="6" id="KW-0418">Kinase</keyword>
<dbReference type="SUPFAM" id="SSF55874">
    <property type="entry name" value="ATPase domain of HSP90 chaperone/DNA topoisomerase II/histidine kinase"/>
    <property type="match status" value="1"/>
</dbReference>
<evidence type="ECO:0000256" key="8">
    <source>
        <dbReference type="ARBA" id="ARBA00023012"/>
    </source>
</evidence>
<keyword evidence="8" id="KW-0902">Two-component regulatory system</keyword>
<dbReference type="InterPro" id="IPR003661">
    <property type="entry name" value="HisK_dim/P_dom"/>
</dbReference>
<dbReference type="SMART" id="SM00091">
    <property type="entry name" value="PAS"/>
    <property type="match status" value="1"/>
</dbReference>
<gene>
    <name evidence="13" type="ORF">ACFSUF_05195</name>
</gene>
<dbReference type="InterPro" id="IPR036890">
    <property type="entry name" value="HATPase_C_sf"/>
</dbReference>
<dbReference type="Pfam" id="PF13426">
    <property type="entry name" value="PAS_9"/>
    <property type="match status" value="1"/>
</dbReference>
<feature type="modified residue" description="4-aspartylphosphate" evidence="9">
    <location>
        <position position="60"/>
    </location>
</feature>
<dbReference type="NCBIfam" id="TIGR00229">
    <property type="entry name" value="sensory_box"/>
    <property type="match status" value="1"/>
</dbReference>
<protein>
    <recommendedName>
        <fullName evidence="2">histidine kinase</fullName>
        <ecNumber evidence="2">2.7.13.3</ecNumber>
    </recommendedName>
</protein>
<evidence type="ECO:0000256" key="3">
    <source>
        <dbReference type="ARBA" id="ARBA00022553"/>
    </source>
</evidence>
<feature type="domain" description="Response regulatory" evidence="11">
    <location>
        <begin position="11"/>
        <end position="128"/>
    </location>
</feature>
<evidence type="ECO:0000313" key="14">
    <source>
        <dbReference type="Proteomes" id="UP001597541"/>
    </source>
</evidence>
<dbReference type="SUPFAM" id="SSF47384">
    <property type="entry name" value="Homodimeric domain of signal transducing histidine kinase"/>
    <property type="match status" value="1"/>
</dbReference>
<evidence type="ECO:0000259" key="12">
    <source>
        <dbReference type="PROSITE" id="PS50112"/>
    </source>
</evidence>